<protein>
    <submittedName>
        <fullName evidence="4">RHO1 GDP-GTP exchange protein 2</fullName>
    </submittedName>
</protein>
<feature type="domain" description="CNH" evidence="3">
    <location>
        <begin position="196"/>
        <end position="462"/>
    </location>
</feature>
<evidence type="ECO:0000256" key="2">
    <source>
        <dbReference type="ARBA" id="ARBA00022658"/>
    </source>
</evidence>
<dbReference type="PANTHER" id="PTHR46572:SF2">
    <property type="entry name" value="RHO1 GDP-GTP EXCHANGE PROTEIN 1-RELATED"/>
    <property type="match status" value="1"/>
</dbReference>
<evidence type="ECO:0000259" key="3">
    <source>
        <dbReference type="PROSITE" id="PS50219"/>
    </source>
</evidence>
<evidence type="ECO:0000313" key="5">
    <source>
        <dbReference type="Proteomes" id="UP001251528"/>
    </source>
</evidence>
<proteinExistence type="predicted"/>
<dbReference type="PROSITE" id="PS50219">
    <property type="entry name" value="CNH"/>
    <property type="match status" value="1"/>
</dbReference>
<dbReference type="InterPro" id="IPR052233">
    <property type="entry name" value="Rho-type_GEFs"/>
</dbReference>
<sequence>MFTAGRSLGRRNQPESARARNQFNLQLLHEKLRFRPRDRVDLKLTDNGRELVGEIQLGKPAKKQQKITAILFDHTLLFVYSKRKGKNQYIKAYRRPMTLQLLVILEVGKVIPSWTITQLSSILCWPSGIRETKTEEGLPIMLRCLGKAGYDLTLYATNLAARDRWLGLIEKAQRRLRARADFFTTAILSSNIFEGMWRINSLTPYDGGRVYLLGTNSGVYLVDYINGGQIPKRVLAVANVAQVGILKEYRLLLVLSDATLTSYPLLALGSDEWTSTVTPKVIHNQCNFFKTGSFLGRQMLCCVRNSAISTTIEVFEFDKGYFPFRVSSVKFLRTKLCLSCDNGFETLSLETFELQSLLDQADPSLDFLPQKKKIMPIHIESLDEDFLLNYSEFSFFIDRNGWRMQPEWLIDWEGVPQSFGISRPWILAFEPNFIEFRNIENKVVHYLANKNIRMLHSSPNEMIFAHQGREGEDSVTVINLYGYNRLREMLSYIPICGVPVMSSGTLESL</sequence>
<dbReference type="AlphaFoldDB" id="A0AAJ0CP28"/>
<comment type="caution">
    <text evidence="4">The sequence shown here is derived from an EMBL/GenBank/DDBJ whole genome shotgun (WGS) entry which is preliminary data.</text>
</comment>
<evidence type="ECO:0000313" key="4">
    <source>
        <dbReference type="EMBL" id="KAK2598902.1"/>
    </source>
</evidence>
<keyword evidence="1" id="KW-0597">Phosphoprotein</keyword>
<gene>
    <name evidence="4" type="primary">ROM2_2</name>
    <name evidence="4" type="ORF">QQS21_005644</name>
</gene>
<keyword evidence="5" id="KW-1185">Reference proteome</keyword>
<dbReference type="InterPro" id="IPR011993">
    <property type="entry name" value="PH-like_dom_sf"/>
</dbReference>
<reference evidence="4" key="1">
    <citation type="submission" date="2023-06" db="EMBL/GenBank/DDBJ databases">
        <title>Conoideocrella luteorostrata (Hypocreales: Clavicipitaceae), a potential biocontrol fungus for elongate hemlock scale in United States Christmas tree production areas.</title>
        <authorList>
            <person name="Barrett H."/>
            <person name="Lovett B."/>
            <person name="Macias A.M."/>
            <person name="Stajich J.E."/>
            <person name="Kasson M.T."/>
        </authorList>
    </citation>
    <scope>NUCLEOTIDE SEQUENCE</scope>
    <source>
        <strain evidence="4">ARSEF 14590</strain>
    </source>
</reference>
<dbReference type="GO" id="GO:0005085">
    <property type="term" value="F:guanyl-nucleotide exchange factor activity"/>
    <property type="evidence" value="ECO:0007669"/>
    <property type="project" value="UniProtKB-KW"/>
</dbReference>
<dbReference type="PANTHER" id="PTHR46572">
    <property type="entry name" value="RHO1 GDP-GTP EXCHANGE PROTEIN 1-RELATED"/>
    <property type="match status" value="1"/>
</dbReference>
<keyword evidence="2" id="KW-0344">Guanine-nucleotide releasing factor</keyword>
<name>A0AAJ0CP28_9HYPO</name>
<dbReference type="Proteomes" id="UP001251528">
    <property type="component" value="Unassembled WGS sequence"/>
</dbReference>
<dbReference type="SMART" id="SM00036">
    <property type="entry name" value="CNH"/>
    <property type="match status" value="1"/>
</dbReference>
<evidence type="ECO:0000256" key="1">
    <source>
        <dbReference type="ARBA" id="ARBA00022553"/>
    </source>
</evidence>
<dbReference type="InterPro" id="IPR001180">
    <property type="entry name" value="CNH_dom"/>
</dbReference>
<dbReference type="Gene3D" id="2.30.29.30">
    <property type="entry name" value="Pleckstrin-homology domain (PH domain)/Phosphotyrosine-binding domain (PTB)"/>
    <property type="match status" value="1"/>
</dbReference>
<dbReference type="InterPro" id="IPR041675">
    <property type="entry name" value="PH_5"/>
</dbReference>
<dbReference type="Pfam" id="PF00780">
    <property type="entry name" value="CNH"/>
    <property type="match status" value="1"/>
</dbReference>
<accession>A0AAJ0CP28</accession>
<dbReference type="Pfam" id="PF15405">
    <property type="entry name" value="PH_5"/>
    <property type="match status" value="1"/>
</dbReference>
<dbReference type="EMBL" id="JASWJB010000096">
    <property type="protein sequence ID" value="KAK2598902.1"/>
    <property type="molecule type" value="Genomic_DNA"/>
</dbReference>
<organism evidence="4 5">
    <name type="scientific">Conoideocrella luteorostrata</name>
    <dbReference type="NCBI Taxonomy" id="1105319"/>
    <lineage>
        <taxon>Eukaryota</taxon>
        <taxon>Fungi</taxon>
        <taxon>Dikarya</taxon>
        <taxon>Ascomycota</taxon>
        <taxon>Pezizomycotina</taxon>
        <taxon>Sordariomycetes</taxon>
        <taxon>Hypocreomycetidae</taxon>
        <taxon>Hypocreales</taxon>
        <taxon>Clavicipitaceae</taxon>
        <taxon>Conoideocrella</taxon>
    </lineage>
</organism>